<feature type="compositionally biased region" description="Basic residues" evidence="1">
    <location>
        <begin position="12"/>
        <end position="26"/>
    </location>
</feature>
<feature type="region of interest" description="Disordered" evidence="1">
    <location>
        <begin position="1"/>
        <end position="83"/>
    </location>
</feature>
<evidence type="ECO:0000313" key="3">
    <source>
        <dbReference type="Proteomes" id="UP000325081"/>
    </source>
</evidence>
<proteinExistence type="predicted"/>
<keyword evidence="2" id="KW-0808">Transferase</keyword>
<dbReference type="GO" id="GO:0016740">
    <property type="term" value="F:transferase activity"/>
    <property type="evidence" value="ECO:0007669"/>
    <property type="project" value="UniProtKB-KW"/>
</dbReference>
<evidence type="ECO:0000256" key="1">
    <source>
        <dbReference type="SAM" id="MobiDB-lite"/>
    </source>
</evidence>
<protein>
    <submittedName>
        <fullName evidence="2">UDP-glucose:glycoprotein glucosyltransferases</fullName>
    </submittedName>
</protein>
<keyword evidence="3" id="KW-1185">Reference proteome</keyword>
<reference evidence="3" key="1">
    <citation type="journal article" date="2019" name="Curr. Biol.">
        <title>Genome Sequence of Striga asiatica Provides Insight into the Evolution of Plant Parasitism.</title>
        <authorList>
            <person name="Yoshida S."/>
            <person name="Kim S."/>
            <person name="Wafula E.K."/>
            <person name="Tanskanen J."/>
            <person name="Kim Y.M."/>
            <person name="Honaas L."/>
            <person name="Yang Z."/>
            <person name="Spallek T."/>
            <person name="Conn C.E."/>
            <person name="Ichihashi Y."/>
            <person name="Cheong K."/>
            <person name="Cui S."/>
            <person name="Der J.P."/>
            <person name="Gundlach H."/>
            <person name="Jiao Y."/>
            <person name="Hori C."/>
            <person name="Ishida J.K."/>
            <person name="Kasahara H."/>
            <person name="Kiba T."/>
            <person name="Kim M.S."/>
            <person name="Koo N."/>
            <person name="Laohavisit A."/>
            <person name="Lee Y.H."/>
            <person name="Lumba S."/>
            <person name="McCourt P."/>
            <person name="Mortimer J.C."/>
            <person name="Mutuku J.M."/>
            <person name="Nomura T."/>
            <person name="Sasaki-Sekimoto Y."/>
            <person name="Seto Y."/>
            <person name="Wang Y."/>
            <person name="Wakatake T."/>
            <person name="Sakakibara H."/>
            <person name="Demura T."/>
            <person name="Yamaguchi S."/>
            <person name="Yoneyama K."/>
            <person name="Manabe R.I."/>
            <person name="Nelson D.C."/>
            <person name="Schulman A.H."/>
            <person name="Timko M.P."/>
            <person name="dePamphilis C.W."/>
            <person name="Choi D."/>
            <person name="Shirasu K."/>
        </authorList>
    </citation>
    <scope>NUCLEOTIDE SEQUENCE [LARGE SCALE GENOMIC DNA]</scope>
    <source>
        <strain evidence="3">cv. UVA1</strain>
    </source>
</reference>
<comment type="caution">
    <text evidence="2">The sequence shown here is derived from an EMBL/GenBank/DDBJ whole genome shotgun (WGS) entry which is preliminary data.</text>
</comment>
<feature type="compositionally biased region" description="Basic and acidic residues" evidence="1">
    <location>
        <begin position="30"/>
        <end position="45"/>
    </location>
</feature>
<gene>
    <name evidence="2" type="ORF">STAS_30589</name>
</gene>
<dbReference type="EMBL" id="BKCP01010514">
    <property type="protein sequence ID" value="GER53100.1"/>
    <property type="molecule type" value="Genomic_DNA"/>
</dbReference>
<accession>A0A5A7R737</accession>
<dbReference type="Proteomes" id="UP000325081">
    <property type="component" value="Unassembled WGS sequence"/>
</dbReference>
<evidence type="ECO:0000313" key="2">
    <source>
        <dbReference type="EMBL" id="GER53100.1"/>
    </source>
</evidence>
<dbReference type="OrthoDB" id="766386at2759"/>
<name>A0A5A7R737_STRAF</name>
<organism evidence="2 3">
    <name type="scientific">Striga asiatica</name>
    <name type="common">Asiatic witchweed</name>
    <name type="synonym">Buchnera asiatica</name>
    <dbReference type="NCBI Taxonomy" id="4170"/>
    <lineage>
        <taxon>Eukaryota</taxon>
        <taxon>Viridiplantae</taxon>
        <taxon>Streptophyta</taxon>
        <taxon>Embryophyta</taxon>
        <taxon>Tracheophyta</taxon>
        <taxon>Spermatophyta</taxon>
        <taxon>Magnoliopsida</taxon>
        <taxon>eudicotyledons</taxon>
        <taxon>Gunneridae</taxon>
        <taxon>Pentapetalae</taxon>
        <taxon>asterids</taxon>
        <taxon>lamiids</taxon>
        <taxon>Lamiales</taxon>
        <taxon>Orobanchaceae</taxon>
        <taxon>Buchnereae</taxon>
        <taxon>Striga</taxon>
    </lineage>
</organism>
<dbReference type="AlphaFoldDB" id="A0A5A7R737"/>
<sequence>MLLPPLSDENPRRKKILTSPRQHHQTNVRVKPEPPETKDSFDKLPKKNFLKSSSNNARIDTRTPKTSKKSSTFPPVSGPSALALSSNIKTNKNSRKKTPHSEIENCAEKKTSVEDVPEKIIHVIEPRDENIAQESYNCTEFTTLTSNENQNSNREKKATRGLSIIISDDAKDIATKKLKFRRGKVLEDKLAHNKKNDDEMSILRH</sequence>